<gene>
    <name evidence="1" type="primary">Acey_s0307.g2021</name>
    <name evidence="1" type="ORF">Y032_0307g2021</name>
</gene>
<dbReference type="EMBL" id="JARK01001643">
    <property type="protein sequence ID" value="EYB84916.1"/>
    <property type="molecule type" value="Genomic_DNA"/>
</dbReference>
<comment type="caution">
    <text evidence="1">The sequence shown here is derived from an EMBL/GenBank/DDBJ whole genome shotgun (WGS) entry which is preliminary data.</text>
</comment>
<keyword evidence="2" id="KW-1185">Reference proteome</keyword>
<protein>
    <submittedName>
        <fullName evidence="1">Uncharacterized protein</fullName>
    </submittedName>
</protein>
<evidence type="ECO:0000313" key="1">
    <source>
        <dbReference type="EMBL" id="EYB84916.1"/>
    </source>
</evidence>
<name>A0A016S328_9BILA</name>
<accession>A0A016S328</accession>
<dbReference type="AlphaFoldDB" id="A0A016S328"/>
<reference evidence="2" key="1">
    <citation type="journal article" date="2015" name="Nat. Genet.">
        <title>The genome and transcriptome of the zoonotic hookworm Ancylostoma ceylanicum identify infection-specific gene families.</title>
        <authorList>
            <person name="Schwarz E.M."/>
            <person name="Hu Y."/>
            <person name="Antoshechkin I."/>
            <person name="Miller M.M."/>
            <person name="Sternberg P.W."/>
            <person name="Aroian R.V."/>
        </authorList>
    </citation>
    <scope>NUCLEOTIDE SEQUENCE</scope>
    <source>
        <strain evidence="2">HY135</strain>
    </source>
</reference>
<sequence length="155" mass="17911">MAPLCSAFISFSLPHSYTVDYSQLLEYSYRSEKKKELREFLSQQPMEIKAKYHVLMSSKKLKRKLLVSQAITRGKNSNAVDLLSKIEAIDTDMSISELEAERRENMLKNSLTPSQKEDFAELQKIRMRRKRNAGRSSKPYLSLAVIITCFRSLLV</sequence>
<dbReference type="OrthoDB" id="5877278at2759"/>
<organism evidence="1 2">
    <name type="scientific">Ancylostoma ceylanicum</name>
    <dbReference type="NCBI Taxonomy" id="53326"/>
    <lineage>
        <taxon>Eukaryota</taxon>
        <taxon>Metazoa</taxon>
        <taxon>Ecdysozoa</taxon>
        <taxon>Nematoda</taxon>
        <taxon>Chromadorea</taxon>
        <taxon>Rhabditida</taxon>
        <taxon>Rhabditina</taxon>
        <taxon>Rhabditomorpha</taxon>
        <taxon>Strongyloidea</taxon>
        <taxon>Ancylostomatidae</taxon>
        <taxon>Ancylostomatinae</taxon>
        <taxon>Ancylostoma</taxon>
    </lineage>
</organism>
<dbReference type="Proteomes" id="UP000024635">
    <property type="component" value="Unassembled WGS sequence"/>
</dbReference>
<proteinExistence type="predicted"/>
<evidence type="ECO:0000313" key="2">
    <source>
        <dbReference type="Proteomes" id="UP000024635"/>
    </source>
</evidence>